<feature type="compositionally biased region" description="Polar residues" evidence="1">
    <location>
        <begin position="230"/>
        <end position="239"/>
    </location>
</feature>
<gene>
    <name evidence="2" type="ORF">Pcinc_012935</name>
</gene>
<feature type="compositionally biased region" description="Low complexity" evidence="1">
    <location>
        <begin position="355"/>
        <end position="364"/>
    </location>
</feature>
<feature type="compositionally biased region" description="Polar residues" evidence="1">
    <location>
        <begin position="9"/>
        <end position="18"/>
    </location>
</feature>
<feature type="compositionally biased region" description="Low complexity" evidence="1">
    <location>
        <begin position="43"/>
        <end position="65"/>
    </location>
</feature>
<sequence length="676" mass="74559">MYRKYVQDLSENPGPSNTDRADDQVFPDTHLIVGEAHMTAVRAAAAAAEAAEAAAQQPYTSSPSKSRPHRPHPYVLSPVIQSPISIHDSSSGDSEGEDQGIGFNTNTEVKDDNDGVGSPQSDGVEGPTVDPTLRCENDDREIVGNISPQSDKNTYEAVVNAETSDRTREPRDRTREISDGTRETSNRTREPSERTSHIRNNTQGIGDRKQLHGDSTRVKYSNGEHDKGRVTTTSVKSGDSSCSVVSYGSAGNNEWDFFSASLDRCEENESGEESSRHVVASRHVGGVIRTSDSSNNCVDGDEVANSCRDDNNVTRSVRQANEDEFSSGDEFTSTDKHASARELANDNSLGEETISSSSAVSQSAGCRRRDVRQSESIQLDDLVSTTDTPEFRRRPLSHSTYLSTHSAHHSIDLPLSAHSSHSTQQYLMHPSQQHSPHTSTTSISHSAHSNLSRVWETSGDQASNEVILVRPVTEAAKVRSPLYPTLRQNLLTEIQPAGRPYPQNQKYTHPQEQNQNHTLIHDQNVAPNRDYLQFQHYDYSLNHTQLNRDYIPNHAQNHAQDHAHDIIRVLSAPRDRIGDEEVVGEQMKQVAVKENGVTRPIKGDGIQRELTTWRPSPSHEPSEPIQCPFPMFFSWCGCGRRRREGRSRAAIPCCVVAPAAGTAAGGEGWGEQARAW</sequence>
<feature type="region of interest" description="Disordered" evidence="1">
    <location>
        <begin position="41"/>
        <end position="239"/>
    </location>
</feature>
<comment type="caution">
    <text evidence="2">The sequence shown here is derived from an EMBL/GenBank/DDBJ whole genome shotgun (WGS) entry which is preliminary data.</text>
</comment>
<accession>A0AAE1KUV2</accession>
<feature type="compositionally biased region" description="Basic and acidic residues" evidence="1">
    <location>
        <begin position="133"/>
        <end position="142"/>
    </location>
</feature>
<feature type="region of interest" description="Disordered" evidence="1">
    <location>
        <begin position="1"/>
        <end position="28"/>
    </location>
</feature>
<feature type="region of interest" description="Disordered" evidence="1">
    <location>
        <begin position="317"/>
        <end position="373"/>
    </location>
</feature>
<organism evidence="2 3">
    <name type="scientific">Petrolisthes cinctipes</name>
    <name type="common">Flat porcelain crab</name>
    <dbReference type="NCBI Taxonomy" id="88211"/>
    <lineage>
        <taxon>Eukaryota</taxon>
        <taxon>Metazoa</taxon>
        <taxon>Ecdysozoa</taxon>
        <taxon>Arthropoda</taxon>
        <taxon>Crustacea</taxon>
        <taxon>Multicrustacea</taxon>
        <taxon>Malacostraca</taxon>
        <taxon>Eumalacostraca</taxon>
        <taxon>Eucarida</taxon>
        <taxon>Decapoda</taxon>
        <taxon>Pleocyemata</taxon>
        <taxon>Anomura</taxon>
        <taxon>Galatheoidea</taxon>
        <taxon>Porcellanidae</taxon>
        <taxon>Petrolisthes</taxon>
    </lineage>
</organism>
<feature type="compositionally biased region" description="Basic and acidic residues" evidence="1">
    <location>
        <begin position="163"/>
        <end position="196"/>
    </location>
</feature>
<feature type="compositionally biased region" description="Basic and acidic residues" evidence="1">
    <location>
        <begin position="333"/>
        <end position="344"/>
    </location>
</feature>
<feature type="region of interest" description="Disordered" evidence="1">
    <location>
        <begin position="419"/>
        <end position="456"/>
    </location>
</feature>
<evidence type="ECO:0000313" key="3">
    <source>
        <dbReference type="Proteomes" id="UP001286313"/>
    </source>
</evidence>
<feature type="compositionally biased region" description="Polar residues" evidence="1">
    <location>
        <begin position="345"/>
        <end position="354"/>
    </location>
</feature>
<dbReference type="EMBL" id="JAWQEG010001064">
    <property type="protein sequence ID" value="KAK3882730.1"/>
    <property type="molecule type" value="Genomic_DNA"/>
</dbReference>
<feature type="compositionally biased region" description="Low complexity" evidence="1">
    <location>
        <begin position="429"/>
        <end position="449"/>
    </location>
</feature>
<dbReference type="Proteomes" id="UP001286313">
    <property type="component" value="Unassembled WGS sequence"/>
</dbReference>
<dbReference type="AlphaFoldDB" id="A0AAE1KUV2"/>
<protein>
    <submittedName>
        <fullName evidence="2">Uncharacterized protein</fullName>
    </submittedName>
</protein>
<keyword evidence="3" id="KW-1185">Reference proteome</keyword>
<feature type="compositionally biased region" description="Basic and acidic residues" evidence="1">
    <location>
        <begin position="206"/>
        <end position="229"/>
    </location>
</feature>
<name>A0AAE1KUV2_PETCI</name>
<reference evidence="2" key="1">
    <citation type="submission" date="2023-10" db="EMBL/GenBank/DDBJ databases">
        <title>Genome assemblies of two species of porcelain crab, Petrolisthes cinctipes and Petrolisthes manimaculis (Anomura: Porcellanidae).</title>
        <authorList>
            <person name="Angst P."/>
        </authorList>
    </citation>
    <scope>NUCLEOTIDE SEQUENCE</scope>
    <source>
        <strain evidence="2">PB745_01</strain>
        <tissue evidence="2">Gill</tissue>
    </source>
</reference>
<feature type="compositionally biased region" description="Low complexity" evidence="1">
    <location>
        <begin position="80"/>
        <end position="93"/>
    </location>
</feature>
<proteinExistence type="predicted"/>
<evidence type="ECO:0000313" key="2">
    <source>
        <dbReference type="EMBL" id="KAK3882730.1"/>
    </source>
</evidence>
<evidence type="ECO:0000256" key="1">
    <source>
        <dbReference type="SAM" id="MobiDB-lite"/>
    </source>
</evidence>